<protein>
    <submittedName>
        <fullName evidence="2 5">Uncharacterized protein</fullName>
    </submittedName>
</protein>
<dbReference type="EMBL" id="UYYG01000002">
    <property type="protein sequence ID" value="VDN50355.1"/>
    <property type="molecule type" value="Genomic_DNA"/>
</dbReference>
<dbReference type="WBParaSite" id="DME_0000346201-mRNA-1">
    <property type="protein sequence ID" value="DME_0000346201-mRNA-1"/>
    <property type="gene ID" value="DME_0000346201"/>
</dbReference>
<dbReference type="AlphaFoldDB" id="A0A0N4U8S5"/>
<feature type="transmembrane region" description="Helical" evidence="1">
    <location>
        <begin position="250"/>
        <end position="272"/>
    </location>
</feature>
<evidence type="ECO:0000313" key="2">
    <source>
        <dbReference type="EMBL" id="VDN50355.1"/>
    </source>
</evidence>
<evidence type="ECO:0000256" key="1">
    <source>
        <dbReference type="SAM" id="Phobius"/>
    </source>
</evidence>
<dbReference type="Pfam" id="PF17175">
    <property type="entry name" value="MOLO1"/>
    <property type="match status" value="1"/>
</dbReference>
<keyword evidence="1" id="KW-1133">Transmembrane helix</keyword>
<proteinExistence type="predicted"/>
<reference evidence="2 4" key="2">
    <citation type="submission" date="2018-11" db="EMBL/GenBank/DDBJ databases">
        <authorList>
            <consortium name="Pathogen Informatics"/>
        </authorList>
    </citation>
    <scope>NUCLEOTIDE SEQUENCE [LARGE SCALE GENOMIC DNA]</scope>
</reference>
<evidence type="ECO:0000313" key="4">
    <source>
        <dbReference type="Proteomes" id="UP000274756"/>
    </source>
</evidence>
<organism evidence="3 5">
    <name type="scientific">Dracunculus medinensis</name>
    <name type="common">Guinea worm</name>
    <dbReference type="NCBI Taxonomy" id="318479"/>
    <lineage>
        <taxon>Eukaryota</taxon>
        <taxon>Metazoa</taxon>
        <taxon>Ecdysozoa</taxon>
        <taxon>Nematoda</taxon>
        <taxon>Chromadorea</taxon>
        <taxon>Rhabditida</taxon>
        <taxon>Spirurina</taxon>
        <taxon>Dracunculoidea</taxon>
        <taxon>Dracunculidae</taxon>
        <taxon>Dracunculus</taxon>
    </lineage>
</organism>
<dbReference type="Proteomes" id="UP000274756">
    <property type="component" value="Unassembled WGS sequence"/>
</dbReference>
<evidence type="ECO:0000313" key="3">
    <source>
        <dbReference type="Proteomes" id="UP000038040"/>
    </source>
</evidence>
<keyword evidence="4" id="KW-1185">Reference proteome</keyword>
<name>A0A0N4U8S5_DRAME</name>
<dbReference type="PANTHER" id="PTHR33748:SF5">
    <property type="entry name" value="GROUND-LIKE DOMAIN-CONTAINING PROTEIN"/>
    <property type="match status" value="1"/>
</dbReference>
<sequence>MMQFGIIFLIYSPKNHLGSCEIDILQQPPRFDNGERLLSITPCAYPIPSNIFDCGISDIELLQDIKLCDPDQTISMSEVEAIKEKLEKINSQQRDNCVCKYSQRQPCWYRFGFAFIRQIFPVETGVSHLYRESLQRYGDSYARILRERWAFGECDEDILFLIVQKRSQQYIFASFGALVIEELENEISSSLYSKHNLDQFQKTINKENDKLKNGYPLKTVIEQLLDEIELRLTKVEQLKAFKTGNHIPNWAIAVFVVCALLCLLMTIGLCLVRTSVRRGAPRAKGIHTTRRWKAGFICENLEGNATGVNLMQMMLPPSRNYFT</sequence>
<dbReference type="InterPro" id="IPR033438">
    <property type="entry name" value="MOLO1"/>
</dbReference>
<gene>
    <name evidence="2" type="ORF">DME_LOCUS328</name>
</gene>
<dbReference type="OrthoDB" id="5815589at2759"/>
<keyword evidence="1" id="KW-0472">Membrane</keyword>
<keyword evidence="1" id="KW-0812">Transmembrane</keyword>
<evidence type="ECO:0000313" key="5">
    <source>
        <dbReference type="WBParaSite" id="DME_0000346201-mRNA-1"/>
    </source>
</evidence>
<dbReference type="Proteomes" id="UP000038040">
    <property type="component" value="Unplaced"/>
</dbReference>
<dbReference type="GO" id="GO:0005892">
    <property type="term" value="C:acetylcholine-gated channel complex"/>
    <property type="evidence" value="ECO:0007669"/>
    <property type="project" value="InterPro"/>
</dbReference>
<dbReference type="PANTHER" id="PTHR33748">
    <property type="entry name" value="PROTEIN CBG04600"/>
    <property type="match status" value="1"/>
</dbReference>
<reference evidence="5" key="1">
    <citation type="submission" date="2017-02" db="UniProtKB">
        <authorList>
            <consortium name="WormBaseParasite"/>
        </authorList>
    </citation>
    <scope>IDENTIFICATION</scope>
</reference>
<accession>A0A0N4U8S5</accession>